<dbReference type="Gene3D" id="2.70.150.10">
    <property type="entry name" value="Calcium-transporting ATPase, cytoplasmic transduction domain A"/>
    <property type="match status" value="1"/>
</dbReference>
<dbReference type="InterPro" id="IPR004014">
    <property type="entry name" value="ATPase_P-typ_cation-transptr_N"/>
</dbReference>
<reference evidence="17" key="1">
    <citation type="submission" date="2021-11" db="EMBL/GenBank/DDBJ databases">
        <authorList>
            <person name="Schell T."/>
        </authorList>
    </citation>
    <scope>NUCLEOTIDE SEQUENCE</scope>
    <source>
        <strain evidence="17">M5</strain>
    </source>
</reference>
<dbReference type="GO" id="GO:0046872">
    <property type="term" value="F:metal ion binding"/>
    <property type="evidence" value="ECO:0007669"/>
    <property type="project" value="UniProtKB-UniRule"/>
</dbReference>
<dbReference type="InterPro" id="IPR008250">
    <property type="entry name" value="ATPase_P-typ_transduc_dom_A_sf"/>
</dbReference>
<evidence type="ECO:0000313" key="18">
    <source>
        <dbReference type="Proteomes" id="UP000789390"/>
    </source>
</evidence>
<keyword evidence="4 14" id="KW-0812">Transmembrane</keyword>
<evidence type="ECO:0000256" key="4">
    <source>
        <dbReference type="ARBA" id="ARBA00022692"/>
    </source>
</evidence>
<evidence type="ECO:0000256" key="7">
    <source>
        <dbReference type="ARBA" id="ARBA00022753"/>
    </source>
</evidence>
<evidence type="ECO:0000256" key="12">
    <source>
        <dbReference type="ARBA" id="ARBA00023136"/>
    </source>
</evidence>
<dbReference type="GO" id="GO:0019829">
    <property type="term" value="F:ATPase-coupled monoatomic cation transmembrane transporter activity"/>
    <property type="evidence" value="ECO:0007669"/>
    <property type="project" value="UniProtKB-UniRule"/>
</dbReference>
<dbReference type="AlphaFoldDB" id="A0A8J2RZQ6"/>
<feature type="transmembrane region" description="Helical" evidence="14">
    <location>
        <begin position="261"/>
        <end position="283"/>
    </location>
</feature>
<evidence type="ECO:0000256" key="14">
    <source>
        <dbReference type="RuleBase" id="RU362082"/>
    </source>
</evidence>
<evidence type="ECO:0000256" key="2">
    <source>
        <dbReference type="ARBA" id="ARBA00006000"/>
    </source>
</evidence>
<gene>
    <name evidence="17" type="ORF">DGAL_LOCUS16042</name>
</gene>
<dbReference type="InterPro" id="IPR059000">
    <property type="entry name" value="ATPase_P-type_domA"/>
</dbReference>
<dbReference type="InterPro" id="IPR023299">
    <property type="entry name" value="ATPase_P-typ_cyto_dom_N"/>
</dbReference>
<dbReference type="SFLD" id="SFLDS00003">
    <property type="entry name" value="Haloacid_Dehalogenase"/>
    <property type="match status" value="1"/>
</dbReference>
<dbReference type="GO" id="GO:0016887">
    <property type="term" value="F:ATP hydrolysis activity"/>
    <property type="evidence" value="ECO:0007669"/>
    <property type="project" value="InterPro"/>
</dbReference>
<keyword evidence="3" id="KW-0597">Phosphoprotein</keyword>
<dbReference type="SUPFAM" id="SSF81665">
    <property type="entry name" value="Calcium ATPase, transmembrane domain M"/>
    <property type="match status" value="1"/>
</dbReference>
<keyword evidence="10 14" id="KW-1278">Translocase</keyword>
<dbReference type="SUPFAM" id="SSF81653">
    <property type="entry name" value="Calcium ATPase, transduction domain A"/>
    <property type="match status" value="1"/>
</dbReference>
<dbReference type="PROSITE" id="PS00154">
    <property type="entry name" value="ATPASE_E1_E2"/>
    <property type="match status" value="1"/>
</dbReference>
<dbReference type="InterPro" id="IPR023214">
    <property type="entry name" value="HAD_sf"/>
</dbReference>
<comment type="similarity">
    <text evidence="2 14">Belongs to the cation transport ATPase (P-type) (TC 3.A.3) family. Type V subfamily.</text>
</comment>
<dbReference type="InterPro" id="IPR047819">
    <property type="entry name" value="P5A-ATPase_N"/>
</dbReference>
<dbReference type="InterPro" id="IPR023298">
    <property type="entry name" value="ATPase_P-typ_TM_dom_sf"/>
</dbReference>
<keyword evidence="18" id="KW-1185">Reference proteome</keyword>
<dbReference type="EMBL" id="CAKKLH010000325">
    <property type="protein sequence ID" value="CAH0112327.1"/>
    <property type="molecule type" value="Genomic_DNA"/>
</dbReference>
<dbReference type="InterPro" id="IPR001757">
    <property type="entry name" value="P_typ_ATPase"/>
</dbReference>
<evidence type="ECO:0000256" key="11">
    <source>
        <dbReference type="ARBA" id="ARBA00022989"/>
    </source>
</evidence>
<comment type="subcellular location">
    <subcellularLocation>
        <location evidence="1">Late endosome membrane</location>
        <topology evidence="1">Multi-pass membrane protein</topology>
    </subcellularLocation>
    <subcellularLocation>
        <location evidence="14">Membrane</location>
        <topology evidence="14">Multi-pass membrane protein</topology>
    </subcellularLocation>
</comment>
<feature type="transmembrane region" description="Helical" evidence="14">
    <location>
        <begin position="462"/>
        <end position="479"/>
    </location>
</feature>
<evidence type="ECO:0000256" key="15">
    <source>
        <dbReference type="SAM" id="MobiDB-lite"/>
    </source>
</evidence>
<accession>A0A8J2RZQ6</accession>
<dbReference type="PANTHER" id="PTHR45630:SF8">
    <property type="entry name" value="CATION-TRANSPORTING ATPASE"/>
    <property type="match status" value="1"/>
</dbReference>
<dbReference type="SFLD" id="SFLDG00002">
    <property type="entry name" value="C1.7:_P-type_atpase_like"/>
    <property type="match status" value="1"/>
</dbReference>
<dbReference type="GO" id="GO:0005524">
    <property type="term" value="F:ATP binding"/>
    <property type="evidence" value="ECO:0007669"/>
    <property type="project" value="UniProtKB-UniRule"/>
</dbReference>
<dbReference type="Gene3D" id="3.40.1110.10">
    <property type="entry name" value="Calcium-transporting ATPase, cytoplasmic domain N"/>
    <property type="match status" value="1"/>
</dbReference>
<evidence type="ECO:0000256" key="8">
    <source>
        <dbReference type="ARBA" id="ARBA00022840"/>
    </source>
</evidence>
<organism evidence="17 18">
    <name type="scientific">Daphnia galeata</name>
    <dbReference type="NCBI Taxonomy" id="27404"/>
    <lineage>
        <taxon>Eukaryota</taxon>
        <taxon>Metazoa</taxon>
        <taxon>Ecdysozoa</taxon>
        <taxon>Arthropoda</taxon>
        <taxon>Crustacea</taxon>
        <taxon>Branchiopoda</taxon>
        <taxon>Diplostraca</taxon>
        <taxon>Cladocera</taxon>
        <taxon>Anomopoda</taxon>
        <taxon>Daphniidae</taxon>
        <taxon>Daphnia</taxon>
    </lineage>
</organism>
<feature type="transmembrane region" description="Helical" evidence="14">
    <location>
        <begin position="1027"/>
        <end position="1045"/>
    </location>
</feature>
<dbReference type="NCBIfam" id="TIGR01657">
    <property type="entry name" value="P-ATPase-V"/>
    <property type="match status" value="1"/>
</dbReference>
<dbReference type="PANTHER" id="PTHR45630">
    <property type="entry name" value="CATION-TRANSPORTING ATPASE-RELATED"/>
    <property type="match status" value="1"/>
</dbReference>
<keyword evidence="12 14" id="KW-0472">Membrane</keyword>
<evidence type="ECO:0000259" key="16">
    <source>
        <dbReference type="SMART" id="SM00831"/>
    </source>
</evidence>
<feature type="transmembrane region" description="Helical" evidence="14">
    <location>
        <begin position="1187"/>
        <end position="1209"/>
    </location>
</feature>
<protein>
    <recommendedName>
        <fullName evidence="14">Cation-transporting ATPase</fullName>
        <ecNumber evidence="14">7.2.2.-</ecNumber>
    </recommendedName>
</protein>
<dbReference type="GO" id="GO:0015203">
    <property type="term" value="F:polyamine transmembrane transporter activity"/>
    <property type="evidence" value="ECO:0007669"/>
    <property type="project" value="TreeGrafter"/>
</dbReference>
<dbReference type="Pfam" id="PF00122">
    <property type="entry name" value="E1-E2_ATPase"/>
    <property type="match status" value="1"/>
</dbReference>
<comment type="catalytic activity">
    <reaction evidence="13 14">
        <text>ATP + H2O = ADP + phosphate + H(+)</text>
        <dbReference type="Rhea" id="RHEA:13065"/>
        <dbReference type="ChEBI" id="CHEBI:15377"/>
        <dbReference type="ChEBI" id="CHEBI:15378"/>
        <dbReference type="ChEBI" id="CHEBI:30616"/>
        <dbReference type="ChEBI" id="CHEBI:43474"/>
        <dbReference type="ChEBI" id="CHEBI:456216"/>
    </reaction>
</comment>
<feature type="transmembrane region" description="Helical" evidence="14">
    <location>
        <begin position="1066"/>
        <end position="1087"/>
    </location>
</feature>
<dbReference type="EC" id="7.2.2.-" evidence="14"/>
<dbReference type="Pfam" id="PF12409">
    <property type="entry name" value="P5-ATPase"/>
    <property type="match status" value="1"/>
</dbReference>
<dbReference type="Proteomes" id="UP000789390">
    <property type="component" value="Unassembled WGS sequence"/>
</dbReference>
<keyword evidence="5 14" id="KW-0479">Metal-binding</keyword>
<dbReference type="FunFam" id="2.70.150.10:FF:000099">
    <property type="entry name" value="Cation-transporting ATPase"/>
    <property type="match status" value="1"/>
</dbReference>
<evidence type="ECO:0000256" key="5">
    <source>
        <dbReference type="ARBA" id="ARBA00022723"/>
    </source>
</evidence>
<dbReference type="FunFam" id="3.40.50.1000:FF:000045">
    <property type="entry name" value="Cation-transporting ATPase"/>
    <property type="match status" value="1"/>
</dbReference>
<dbReference type="InterPro" id="IPR006544">
    <property type="entry name" value="P-type_TPase_V"/>
</dbReference>
<dbReference type="OrthoDB" id="48943at2759"/>
<evidence type="ECO:0000313" key="17">
    <source>
        <dbReference type="EMBL" id="CAH0112327.1"/>
    </source>
</evidence>
<evidence type="ECO:0000256" key="1">
    <source>
        <dbReference type="ARBA" id="ARBA00004107"/>
    </source>
</evidence>
<dbReference type="InterPro" id="IPR044492">
    <property type="entry name" value="P_typ_ATPase_HD_dom"/>
</dbReference>
<keyword evidence="7" id="KW-0967">Endosome</keyword>
<dbReference type="InterPro" id="IPR018303">
    <property type="entry name" value="ATPase_P-typ_P_site"/>
</dbReference>
<dbReference type="FunFam" id="1.20.1110.10:FF:000023">
    <property type="entry name" value="Cation-transporting ATPase"/>
    <property type="match status" value="1"/>
</dbReference>
<evidence type="ECO:0000256" key="10">
    <source>
        <dbReference type="ARBA" id="ARBA00022967"/>
    </source>
</evidence>
<dbReference type="Pfam" id="PF00690">
    <property type="entry name" value="Cation_ATPase_N"/>
    <property type="match status" value="1"/>
</dbReference>
<feature type="transmembrane region" description="Helical" evidence="14">
    <location>
        <begin position="289"/>
        <end position="309"/>
    </location>
</feature>
<feature type="region of interest" description="Disordered" evidence="15">
    <location>
        <begin position="1"/>
        <end position="51"/>
    </location>
</feature>
<dbReference type="SFLD" id="SFLDF00027">
    <property type="entry name" value="p-type_atpase"/>
    <property type="match status" value="1"/>
</dbReference>
<proteinExistence type="inferred from homology"/>
<dbReference type="Pfam" id="PF13246">
    <property type="entry name" value="Cation_ATPase"/>
    <property type="match status" value="1"/>
</dbReference>
<feature type="transmembrane region" description="Helical" evidence="14">
    <location>
        <begin position="491"/>
        <end position="518"/>
    </location>
</feature>
<name>A0A8J2RZQ6_9CRUS</name>
<dbReference type="PRINTS" id="PR00119">
    <property type="entry name" value="CATATPASE"/>
</dbReference>
<dbReference type="FunFam" id="3.40.1110.10:FF:000026">
    <property type="entry name" value="Cation-transporting ATPase"/>
    <property type="match status" value="1"/>
</dbReference>
<dbReference type="SUPFAM" id="SSF56784">
    <property type="entry name" value="HAD-like"/>
    <property type="match status" value="1"/>
</dbReference>
<feature type="compositionally biased region" description="Polar residues" evidence="15">
    <location>
        <begin position="1"/>
        <end position="28"/>
    </location>
</feature>
<dbReference type="GO" id="GO:0006874">
    <property type="term" value="P:intracellular calcium ion homeostasis"/>
    <property type="evidence" value="ECO:0007669"/>
    <property type="project" value="TreeGrafter"/>
</dbReference>
<evidence type="ECO:0000256" key="6">
    <source>
        <dbReference type="ARBA" id="ARBA00022741"/>
    </source>
</evidence>
<dbReference type="GO" id="GO:0031902">
    <property type="term" value="C:late endosome membrane"/>
    <property type="evidence" value="ECO:0007669"/>
    <property type="project" value="UniProtKB-SubCell"/>
</dbReference>
<feature type="transmembrane region" description="Helical" evidence="14">
    <location>
        <begin position="1148"/>
        <end position="1167"/>
    </location>
</feature>
<dbReference type="Gene3D" id="3.40.50.1000">
    <property type="entry name" value="HAD superfamily/HAD-like"/>
    <property type="match status" value="1"/>
</dbReference>
<evidence type="ECO:0000256" key="9">
    <source>
        <dbReference type="ARBA" id="ARBA00022842"/>
    </source>
</evidence>
<dbReference type="NCBIfam" id="TIGR01494">
    <property type="entry name" value="ATPase_P-type"/>
    <property type="match status" value="2"/>
</dbReference>
<dbReference type="InterPro" id="IPR036412">
    <property type="entry name" value="HAD-like_sf"/>
</dbReference>
<keyword evidence="9 14" id="KW-0460">Magnesium</keyword>
<evidence type="ECO:0000256" key="3">
    <source>
        <dbReference type="ARBA" id="ARBA00022553"/>
    </source>
</evidence>
<comment type="caution">
    <text evidence="17">The sequence shown here is derived from an EMBL/GenBank/DDBJ whole genome shotgun (WGS) entry which is preliminary data.</text>
</comment>
<evidence type="ECO:0000256" key="13">
    <source>
        <dbReference type="ARBA" id="ARBA00049360"/>
    </source>
</evidence>
<feature type="domain" description="Cation-transporting P-type ATPase N-terminal" evidence="16">
    <location>
        <begin position="221"/>
        <end position="289"/>
    </location>
</feature>
<feature type="transmembrane region" description="Helical" evidence="14">
    <location>
        <begin position="72"/>
        <end position="93"/>
    </location>
</feature>
<keyword evidence="11 14" id="KW-1133">Transmembrane helix</keyword>
<feature type="transmembrane region" description="Helical" evidence="14">
    <location>
        <begin position="991"/>
        <end position="1015"/>
    </location>
</feature>
<keyword evidence="8 14" id="KW-0067">ATP-binding</keyword>
<keyword evidence="6 14" id="KW-0547">Nucleotide-binding</keyword>
<dbReference type="GO" id="GO:0140358">
    <property type="term" value="F:P-type transmembrane transporter activity"/>
    <property type="evidence" value="ECO:0007669"/>
    <property type="project" value="InterPro"/>
</dbReference>
<dbReference type="SMART" id="SM00831">
    <property type="entry name" value="Cation_ATPase_N"/>
    <property type="match status" value="1"/>
</dbReference>
<dbReference type="SUPFAM" id="SSF81660">
    <property type="entry name" value="Metal cation-transporting ATPase, ATP-binding domain N"/>
    <property type="match status" value="1"/>
</dbReference>
<sequence>MSPQTDQENSSQINNVGNNGRSKTSHQGSVRADGSSIEDSHSSGSSSSNAGVKYVNLDEEDQMEIQGYRRSIIWTAVTWFFIVITVGILRMVYHWFPEWFLNCTHTKCSLEVADKVLLVEICQEKYRKIHIRTILRQTALQALTSCYQEELSANNRKHTEDYVLEEFNKSSEVLSLPIPNPDGTFHEVDRISMFTCKKLRYVWNEKSKVFFKLKSLGPGIPTSSLHCPDAQQGLAGLSDMQQQKRRAVYGRNTIHVPVRSILSLLLLEVLNPFYIFQVVSIMIWIVIWYYFYAAAIAVMSITGIVITITQTRKNQRKLRNTVRGNDIITVCRGKGVYDSIATEELVPGDVIVIPTAGCVMHCDAVLLFGTCIVNESMLTGESVPVTKTPLPMRNDIFYNSREHARHTLFSGTKVVQTRFYDDEKVMAVVTSTGFLTAKGSLVSSIMYPPPADFKFERDSYKFIGFLAFLASIGFTYSLVEKIKNGDTGLQVIMHTFDLITVCVPPALPAAMAAGIILAQRRLELRNIFCISPRAINVSGSINCVCFDKTGTLTEDGLDLFGVVPVAKIKNVPRVLPPITKPSTLPQATSALLEHTESEDPKMELPYLLLTGMATCHSLTIIDGTLNGDPLDLKMFESTDWNLIEPSSEDTNKYDNLCPTVVTWTPEETETYSKVEVGIVRQFPFSSALQRMAVLCKEIGKDQMHFFCKGSPEMIQSLSMPETIPENYHELLASYTKQGFRVIAFAHRLVESQSIHKLQKVQREDLEHELTFLGLVVLENRLKPDTADVLCELSSAAVRTIMVTGDNLLTAISVARDCEMVGSKDEIVIVNFDETTLSDNKPCLTYTLAEKVSRQIFDDKVVPPLRSNVSEEVVLDVDAGTHLGRYHFAITGKGWSIIQEHYSDLIPQIVVKGTIFARMSPDQKQQLVQELQKMGYFVGMCGDGANDCGALKAAHAGIALTDSEASVASPFTSKEPSISCVPELIRQGRCALVTSFGIFSYMAIYALIQFFSVMILFEVGTNLSDFQFLYVDFFIICSLSAVFGQTQPYPGKLFKRPPMTSLLSPPPVGSLIIQAAFILLIQLTSLFVTQQQDWFVPYMNITGGELGTELGEYACSENYAVVGVSFSQYIFLALAYSKGKPYREMFLKNYWFTGALAVWTGFSLYLLINPNEYFQELVELEMPPLYFRFVIIGFSILQVILCLLIEAFLVDRGLISMMNSSWWLKMRPRKEMYLEVEDKLSGSHWPLVSNYGGEPPSEEGGLNQFSAFRAKS</sequence>